<feature type="compositionally biased region" description="Basic residues" evidence="6">
    <location>
        <begin position="107"/>
        <end position="117"/>
    </location>
</feature>
<dbReference type="AlphaFoldDB" id="A0A9W7AK48"/>
<evidence type="ECO:0000259" key="7">
    <source>
        <dbReference type="PROSITE" id="PS51360"/>
    </source>
</evidence>
<keyword evidence="3" id="KW-0804">Transcription</keyword>
<dbReference type="PROSITE" id="PS51360">
    <property type="entry name" value="PLUS3"/>
    <property type="match status" value="1"/>
</dbReference>
<evidence type="ECO:0000256" key="5">
    <source>
        <dbReference type="SAM" id="Coils"/>
    </source>
</evidence>
<feature type="compositionally biased region" description="Basic and acidic residues" evidence="6">
    <location>
        <begin position="460"/>
        <end position="478"/>
    </location>
</feature>
<evidence type="ECO:0000313" key="8">
    <source>
        <dbReference type="EMBL" id="GMH71385.1"/>
    </source>
</evidence>
<organism evidence="8 9">
    <name type="scientific">Triparma laevis f. inornata</name>
    <dbReference type="NCBI Taxonomy" id="1714386"/>
    <lineage>
        <taxon>Eukaryota</taxon>
        <taxon>Sar</taxon>
        <taxon>Stramenopiles</taxon>
        <taxon>Ochrophyta</taxon>
        <taxon>Bolidophyceae</taxon>
        <taxon>Parmales</taxon>
        <taxon>Triparmaceae</taxon>
        <taxon>Triparma</taxon>
    </lineage>
</organism>
<feature type="region of interest" description="Disordered" evidence="6">
    <location>
        <begin position="1"/>
        <end position="63"/>
    </location>
</feature>
<comment type="subcellular location">
    <subcellularLocation>
        <location evidence="1">Nucleus</location>
    </subcellularLocation>
</comment>
<feature type="domain" description="Plus3" evidence="7">
    <location>
        <begin position="170"/>
        <end position="311"/>
    </location>
</feature>
<dbReference type="GO" id="GO:0016593">
    <property type="term" value="C:Cdc73/Paf1 complex"/>
    <property type="evidence" value="ECO:0007669"/>
    <property type="project" value="TreeGrafter"/>
</dbReference>
<dbReference type="Pfam" id="PF03126">
    <property type="entry name" value="Plus-3"/>
    <property type="match status" value="1"/>
</dbReference>
<feature type="region of interest" description="Disordered" evidence="6">
    <location>
        <begin position="455"/>
        <end position="533"/>
    </location>
</feature>
<dbReference type="EMBL" id="BLQM01000165">
    <property type="protein sequence ID" value="GMH71385.1"/>
    <property type="molecule type" value="Genomic_DNA"/>
</dbReference>
<dbReference type="InterPro" id="IPR004343">
    <property type="entry name" value="Plus-3_dom"/>
</dbReference>
<comment type="caution">
    <text evidence="8">The sequence shown here is derived from an EMBL/GenBank/DDBJ whole genome shotgun (WGS) entry which is preliminary data.</text>
</comment>
<sequence length="533" mass="61205">MPPKRKSAASSYASTKRSKKSVTPALDFGTDSSDSDSDDDLSDSDDEEEYNPEELILNADDANYLEGLGEVEREAILAERYEKRQEEREQEKAVKEQKRLAKQQSSKSKKKAPKKKIVMSESEDEDEDEEEDEEVVEEEAHVEEEDSDDSDDDNQNTSEPMEEDLSVDVTFEEMLSSKVILKRNKLATWAFKESENFFKIATLGCYVRIGIGNDPQTKKPCYRICKIVGFDVTGAYDMKAERFAHKVMTDLKLVLEIGNDKKAFRMTQISNEAMTEDDYKLWTQRLKLQRIPAPTFKEIKRLAKRLDKHLTSYVASSDEIKENLVKKEKLNPNSIRNLPLKIEAKNKDIIKHSDTIEEMRTKLNKLKRENPRIDIDDLDLQEDEEEEEEEGASALKEAKKILKEKAAAEEQCETAKKDLAKLEKANAKRTEEHGKDVKVKGWSFINAKARQNNKAADYNTFKEKKEMEKKQGGKKEEYNPFARRPNKPKMLWAVGNEKKGEKMKGYGEIEEKKDGEDGEGGDGLEDDHQGEWE</sequence>
<feature type="compositionally biased region" description="Basic and acidic residues" evidence="6">
    <location>
        <begin position="496"/>
        <end position="515"/>
    </location>
</feature>
<keyword evidence="5" id="KW-0175">Coiled coil</keyword>
<feature type="region of interest" description="Disordered" evidence="6">
    <location>
        <begin position="82"/>
        <end position="168"/>
    </location>
</feature>
<evidence type="ECO:0000256" key="1">
    <source>
        <dbReference type="ARBA" id="ARBA00004123"/>
    </source>
</evidence>
<protein>
    <recommendedName>
        <fullName evidence="7">Plus3 domain-containing protein</fullName>
    </recommendedName>
</protein>
<feature type="coiled-coil region" evidence="5">
    <location>
        <begin position="349"/>
        <end position="432"/>
    </location>
</feature>
<dbReference type="Proteomes" id="UP001162640">
    <property type="component" value="Unassembled WGS sequence"/>
</dbReference>
<dbReference type="Gene3D" id="3.90.70.200">
    <property type="entry name" value="Plus-3 domain"/>
    <property type="match status" value="1"/>
</dbReference>
<feature type="compositionally biased region" description="Basic and acidic residues" evidence="6">
    <location>
        <begin position="82"/>
        <end position="99"/>
    </location>
</feature>
<gene>
    <name evidence="8" type="ORF">TL16_g05634</name>
</gene>
<reference evidence="9" key="1">
    <citation type="journal article" date="2023" name="Commun. Biol.">
        <title>Genome analysis of Parmales, the sister group of diatoms, reveals the evolutionary specialization of diatoms from phago-mixotrophs to photoautotrophs.</title>
        <authorList>
            <person name="Ban H."/>
            <person name="Sato S."/>
            <person name="Yoshikawa S."/>
            <person name="Yamada K."/>
            <person name="Nakamura Y."/>
            <person name="Ichinomiya M."/>
            <person name="Sato N."/>
            <person name="Blanc-Mathieu R."/>
            <person name="Endo H."/>
            <person name="Kuwata A."/>
            <person name="Ogata H."/>
        </authorList>
    </citation>
    <scope>NUCLEOTIDE SEQUENCE [LARGE SCALE GENOMIC DNA]</scope>
</reference>
<keyword evidence="2" id="KW-0805">Transcription regulation</keyword>
<evidence type="ECO:0000256" key="6">
    <source>
        <dbReference type="SAM" id="MobiDB-lite"/>
    </source>
</evidence>
<dbReference type="PANTHER" id="PTHR13115">
    <property type="entry name" value="RNA POLYMERASE-ASSOCIATED PROTEIN RTF1 HOMOLOG"/>
    <property type="match status" value="1"/>
</dbReference>
<dbReference type="SUPFAM" id="SSF159042">
    <property type="entry name" value="Plus3-like"/>
    <property type="match status" value="1"/>
</dbReference>
<evidence type="ECO:0000256" key="4">
    <source>
        <dbReference type="ARBA" id="ARBA00023242"/>
    </source>
</evidence>
<feature type="compositionally biased region" description="Acidic residues" evidence="6">
    <location>
        <begin position="33"/>
        <end position="52"/>
    </location>
</feature>
<proteinExistence type="predicted"/>
<accession>A0A9W7AK48</accession>
<feature type="compositionally biased region" description="Acidic residues" evidence="6">
    <location>
        <begin position="516"/>
        <end position="525"/>
    </location>
</feature>
<feature type="compositionally biased region" description="Acidic residues" evidence="6">
    <location>
        <begin position="121"/>
        <end position="166"/>
    </location>
</feature>
<evidence type="ECO:0000313" key="9">
    <source>
        <dbReference type="Proteomes" id="UP001162640"/>
    </source>
</evidence>
<dbReference type="SMART" id="SM00719">
    <property type="entry name" value="Plus3"/>
    <property type="match status" value="1"/>
</dbReference>
<keyword evidence="4" id="KW-0539">Nucleus</keyword>
<dbReference type="InterPro" id="IPR036128">
    <property type="entry name" value="Plus3-like_sf"/>
</dbReference>
<evidence type="ECO:0000256" key="2">
    <source>
        <dbReference type="ARBA" id="ARBA00023015"/>
    </source>
</evidence>
<name>A0A9W7AK48_9STRA</name>
<dbReference type="PANTHER" id="PTHR13115:SF8">
    <property type="entry name" value="RNA POLYMERASE-ASSOCIATED PROTEIN RTF1 HOMOLOG"/>
    <property type="match status" value="1"/>
</dbReference>
<dbReference type="GO" id="GO:1990269">
    <property type="term" value="F:RNA polymerase II C-terminal domain phosphoserine binding"/>
    <property type="evidence" value="ECO:0007669"/>
    <property type="project" value="TreeGrafter"/>
</dbReference>
<evidence type="ECO:0000256" key="3">
    <source>
        <dbReference type="ARBA" id="ARBA00023163"/>
    </source>
</evidence>
<dbReference type="GO" id="GO:0003677">
    <property type="term" value="F:DNA binding"/>
    <property type="evidence" value="ECO:0007669"/>
    <property type="project" value="InterPro"/>
</dbReference>